<comment type="caution">
    <text evidence="1">The sequence shown here is derived from an EMBL/GenBank/DDBJ whole genome shotgun (WGS) entry which is preliminary data.</text>
</comment>
<protein>
    <submittedName>
        <fullName evidence="1">Uncharacterized protein</fullName>
    </submittedName>
</protein>
<dbReference type="RefSeq" id="WP_086249670.1">
    <property type="nucleotide sequence ID" value="NZ_NGEL01000056.1"/>
</dbReference>
<evidence type="ECO:0000313" key="1">
    <source>
        <dbReference type="EMBL" id="OTM90955.1"/>
    </source>
</evidence>
<dbReference type="EMBL" id="NGEL01000056">
    <property type="protein sequence ID" value="OTM90955.1"/>
    <property type="molecule type" value="Genomic_DNA"/>
</dbReference>
<reference evidence="2" key="1">
    <citation type="submission" date="2017-05" db="EMBL/GenBank/DDBJ databases">
        <authorList>
            <person name="Kreiswirth B."/>
            <person name="Manca C."/>
            <person name="Chen L."/>
            <person name="Evans S."/>
            <person name="Fowler V."/>
            <person name="Patel R."/>
            <person name="Chambers H."/>
            <person name="Bonomo R."/>
            <person name="Paul V."/>
            <person name="Sankar J."/>
            <person name="Gaind R."/>
            <person name="Ray P."/>
            <person name="Gautam V."/>
            <person name="Biswal M."/>
            <person name="Datta S."/>
            <person name="Walia K."/>
            <person name="Adams M."/>
            <person name="Nelson K."/>
            <person name="Sutton G."/>
            <person name="Fouts D."/>
            <person name="Hujer K."/>
            <person name="Hujer A."/>
        </authorList>
    </citation>
    <scope>NUCLEOTIDE SEQUENCE [LARGE SCALE GENOMIC DNA]</scope>
    <source>
        <strain evidence="2">PR350</strain>
    </source>
</reference>
<proteinExistence type="predicted"/>
<organism evidence="1 2">
    <name type="scientific">Acinetobacter baumannii</name>
    <dbReference type="NCBI Taxonomy" id="470"/>
    <lineage>
        <taxon>Bacteria</taxon>
        <taxon>Pseudomonadati</taxon>
        <taxon>Pseudomonadota</taxon>
        <taxon>Gammaproteobacteria</taxon>
        <taxon>Moraxellales</taxon>
        <taxon>Moraxellaceae</taxon>
        <taxon>Acinetobacter</taxon>
        <taxon>Acinetobacter calcoaceticus/baumannii complex</taxon>
    </lineage>
</organism>
<evidence type="ECO:0000313" key="2">
    <source>
        <dbReference type="Proteomes" id="UP000194699"/>
    </source>
</evidence>
<dbReference type="AlphaFoldDB" id="A0A241ZHE0"/>
<accession>A0A241ZHE0</accession>
<sequence length="92" mass="10481">MSEFKVGDKVLVCDQFFGDSIYTIREIKHKEGFVSIAQFVESGFFRLSGIRHATPQEIAVGRRIDKPSNSRELEILDKPENHISPNCKVEDV</sequence>
<dbReference type="Proteomes" id="UP000194699">
    <property type="component" value="Unassembled WGS sequence"/>
</dbReference>
<name>A0A241ZHE0_ACIBA</name>
<gene>
    <name evidence="1" type="ORF">B9X95_05940</name>
</gene>